<evidence type="ECO:0000313" key="4">
    <source>
        <dbReference type="Proteomes" id="UP000183945"/>
    </source>
</evidence>
<keyword evidence="4" id="KW-1185">Reference proteome</keyword>
<evidence type="ECO:0000256" key="2">
    <source>
        <dbReference type="SAM" id="SignalP"/>
    </source>
</evidence>
<sequence>MRILSLLLLLLSLNLIAQDRLSKSQVAEFQKEITTKTNDLQSLEANFIQTKRIKMITGENISKGKLYYKAPKTLKWEYAEPKVYELLFIDGELHLKDVGEKSRRNLGSNKLFDKMAKLITGSVNGKLLQDNESFEVSYSRCEGKVQALIIPKDAQLQEMFSEIHLLFNTKKVVEKVSLMEQSGDATIIDFKDIKVNQPIPDSIFNP</sequence>
<dbReference type="EMBL" id="FQVT01000003">
    <property type="protein sequence ID" value="SHF94929.1"/>
    <property type="molecule type" value="Genomic_DNA"/>
</dbReference>
<dbReference type="PANTHER" id="PTHR35869">
    <property type="entry name" value="OUTER-MEMBRANE LIPOPROTEIN CARRIER PROTEIN"/>
    <property type="match status" value="1"/>
</dbReference>
<feature type="signal peptide" evidence="2">
    <location>
        <begin position="1"/>
        <end position="17"/>
    </location>
</feature>
<dbReference type="InterPro" id="IPR004564">
    <property type="entry name" value="OM_lipoprot_carrier_LolA-like"/>
</dbReference>
<proteinExistence type="predicted"/>
<dbReference type="AlphaFoldDB" id="A0A1M5FU28"/>
<organism evidence="3 4">
    <name type="scientific">Salegentibacter echinorum</name>
    <dbReference type="NCBI Taxonomy" id="1073325"/>
    <lineage>
        <taxon>Bacteria</taxon>
        <taxon>Pseudomonadati</taxon>
        <taxon>Bacteroidota</taxon>
        <taxon>Flavobacteriia</taxon>
        <taxon>Flavobacteriales</taxon>
        <taxon>Flavobacteriaceae</taxon>
        <taxon>Salegentibacter</taxon>
    </lineage>
</organism>
<protein>
    <submittedName>
        <fullName evidence="3">Outer membrane lipoprotein carrier protein</fullName>
    </submittedName>
</protein>
<dbReference type="PANTHER" id="PTHR35869:SF1">
    <property type="entry name" value="OUTER-MEMBRANE LIPOPROTEIN CARRIER PROTEIN"/>
    <property type="match status" value="1"/>
</dbReference>
<dbReference type="RefSeq" id="WP_072878371.1">
    <property type="nucleotide sequence ID" value="NZ_FQVT01000003.1"/>
</dbReference>
<dbReference type="OrthoDB" id="1027451at2"/>
<keyword evidence="3" id="KW-0449">Lipoprotein</keyword>
<reference evidence="4" key="1">
    <citation type="submission" date="2016-11" db="EMBL/GenBank/DDBJ databases">
        <authorList>
            <person name="Varghese N."/>
            <person name="Submissions S."/>
        </authorList>
    </citation>
    <scope>NUCLEOTIDE SEQUENCE [LARGE SCALE GENOMIC DNA]</scope>
    <source>
        <strain evidence="4">DSM 24579</strain>
    </source>
</reference>
<dbReference type="CDD" id="cd16325">
    <property type="entry name" value="LolA"/>
    <property type="match status" value="1"/>
</dbReference>
<feature type="chain" id="PRO_5012906244" evidence="2">
    <location>
        <begin position="18"/>
        <end position="206"/>
    </location>
</feature>
<evidence type="ECO:0000256" key="1">
    <source>
        <dbReference type="ARBA" id="ARBA00022729"/>
    </source>
</evidence>
<accession>A0A1M5FU28</accession>
<dbReference type="Pfam" id="PF03548">
    <property type="entry name" value="LolA"/>
    <property type="match status" value="1"/>
</dbReference>
<dbReference type="STRING" id="1073325.SAMN05444483_103350"/>
<dbReference type="InterPro" id="IPR029046">
    <property type="entry name" value="LolA/LolB/LppX"/>
</dbReference>
<evidence type="ECO:0000313" key="3">
    <source>
        <dbReference type="EMBL" id="SHF94929.1"/>
    </source>
</evidence>
<dbReference type="SUPFAM" id="SSF89392">
    <property type="entry name" value="Prokaryotic lipoproteins and lipoprotein localization factors"/>
    <property type="match status" value="1"/>
</dbReference>
<dbReference type="Gene3D" id="2.50.20.10">
    <property type="entry name" value="Lipoprotein localisation LolA/LolB/LppX"/>
    <property type="match status" value="1"/>
</dbReference>
<keyword evidence="1 2" id="KW-0732">Signal</keyword>
<gene>
    <name evidence="3" type="ORF">SAMN05444483_103350</name>
</gene>
<name>A0A1M5FU28_SALEC</name>
<dbReference type="Proteomes" id="UP000183945">
    <property type="component" value="Unassembled WGS sequence"/>
</dbReference>